<dbReference type="InterPro" id="IPR004437">
    <property type="entry name" value="ParB/RepB/Spo0J"/>
</dbReference>
<protein>
    <submittedName>
        <fullName evidence="4">Plasmid partitioning protein RepB</fullName>
    </submittedName>
</protein>
<dbReference type="Gene3D" id="3.90.1530.30">
    <property type="match status" value="1"/>
</dbReference>
<dbReference type="Proteomes" id="UP000216215">
    <property type="component" value="Unassembled WGS sequence"/>
</dbReference>
<dbReference type="InterPro" id="IPR036086">
    <property type="entry name" value="ParB/Sulfiredoxin_sf"/>
</dbReference>
<dbReference type="EMBL" id="NPKI01000001">
    <property type="protein sequence ID" value="PAQ04284.1"/>
    <property type="molecule type" value="Genomic_DNA"/>
</dbReference>
<dbReference type="GO" id="GO:0007059">
    <property type="term" value="P:chromosome segregation"/>
    <property type="evidence" value="ECO:0007669"/>
    <property type="project" value="TreeGrafter"/>
</dbReference>
<dbReference type="Pfam" id="PF07506">
    <property type="entry name" value="RepB"/>
    <property type="match status" value="1"/>
</dbReference>
<gene>
    <name evidence="4" type="primary">repB</name>
    <name evidence="4" type="ORF">CIT25_00100</name>
</gene>
<dbReference type="InterPro" id="IPR017819">
    <property type="entry name" value="Plasmid_partition_RepB"/>
</dbReference>
<dbReference type="AlphaFoldDB" id="A0AB36RHT5"/>
<dbReference type="SUPFAM" id="SSF110849">
    <property type="entry name" value="ParB/Sulfiredoxin"/>
    <property type="match status" value="1"/>
</dbReference>
<evidence type="ECO:0000256" key="2">
    <source>
        <dbReference type="SAM" id="MobiDB-lite"/>
    </source>
</evidence>
<dbReference type="PANTHER" id="PTHR33375:SF1">
    <property type="entry name" value="CHROMOSOME-PARTITIONING PROTEIN PARB-RELATED"/>
    <property type="match status" value="1"/>
</dbReference>
<name>A0AB36RHT5_9HYPH</name>
<dbReference type="SMART" id="SM00470">
    <property type="entry name" value="ParB"/>
    <property type="match status" value="1"/>
</dbReference>
<evidence type="ECO:0000313" key="5">
    <source>
        <dbReference type="Proteomes" id="UP000216215"/>
    </source>
</evidence>
<dbReference type="Pfam" id="PF02195">
    <property type="entry name" value="ParB_N"/>
    <property type="match status" value="1"/>
</dbReference>
<dbReference type="InterPro" id="IPR037972">
    <property type="entry name" value="RepB_N"/>
</dbReference>
<dbReference type="RefSeq" id="WP_095482557.1">
    <property type="nucleotide sequence ID" value="NZ_CP088153.1"/>
</dbReference>
<dbReference type="NCBIfam" id="TIGR00180">
    <property type="entry name" value="parB_part"/>
    <property type="match status" value="1"/>
</dbReference>
<evidence type="ECO:0000256" key="1">
    <source>
        <dbReference type="ARBA" id="ARBA00006295"/>
    </source>
</evidence>
<dbReference type="NCBIfam" id="TIGR03454">
    <property type="entry name" value="partition_RepB"/>
    <property type="match status" value="1"/>
</dbReference>
<comment type="caution">
    <text evidence="4">The sequence shown here is derived from an EMBL/GenBank/DDBJ whole genome shotgun (WGS) entry which is preliminary data.</text>
</comment>
<feature type="domain" description="ParB-like N-terminal" evidence="3">
    <location>
        <begin position="60"/>
        <end position="151"/>
    </location>
</feature>
<dbReference type="InterPro" id="IPR011111">
    <property type="entry name" value="Plasmid_RepB"/>
</dbReference>
<dbReference type="GO" id="GO:0005694">
    <property type="term" value="C:chromosome"/>
    <property type="evidence" value="ECO:0007669"/>
    <property type="project" value="TreeGrafter"/>
</dbReference>
<dbReference type="CDD" id="cd16405">
    <property type="entry name" value="RepB_like_N"/>
    <property type="match status" value="1"/>
</dbReference>
<dbReference type="InterPro" id="IPR050336">
    <property type="entry name" value="Chromosome_partition/occlusion"/>
</dbReference>
<dbReference type="SUPFAM" id="SSF109709">
    <property type="entry name" value="KorB DNA-binding domain-like"/>
    <property type="match status" value="1"/>
</dbReference>
<proteinExistence type="inferred from homology"/>
<keyword evidence="5" id="KW-1185">Reference proteome</keyword>
<feature type="region of interest" description="Disordered" evidence="2">
    <location>
        <begin position="8"/>
        <end position="36"/>
    </location>
</feature>
<dbReference type="Gene3D" id="1.10.10.2830">
    <property type="match status" value="1"/>
</dbReference>
<dbReference type="PANTHER" id="PTHR33375">
    <property type="entry name" value="CHROMOSOME-PARTITIONING PROTEIN PARB-RELATED"/>
    <property type="match status" value="1"/>
</dbReference>
<accession>A0AB36RHT5</accession>
<dbReference type="GO" id="GO:0003677">
    <property type="term" value="F:DNA binding"/>
    <property type="evidence" value="ECO:0007669"/>
    <property type="project" value="InterPro"/>
</dbReference>
<evidence type="ECO:0000259" key="3">
    <source>
        <dbReference type="SMART" id="SM00470"/>
    </source>
</evidence>
<evidence type="ECO:0000313" key="4">
    <source>
        <dbReference type="EMBL" id="PAQ04284.1"/>
    </source>
</evidence>
<organism evidence="4 5">
    <name type="scientific">Mesorhizobium mediterraneum</name>
    <dbReference type="NCBI Taxonomy" id="43617"/>
    <lineage>
        <taxon>Bacteria</taxon>
        <taxon>Pseudomonadati</taxon>
        <taxon>Pseudomonadota</taxon>
        <taxon>Alphaproteobacteria</taxon>
        <taxon>Hyphomicrobiales</taxon>
        <taxon>Phyllobacteriaceae</taxon>
        <taxon>Mesorhizobium</taxon>
    </lineage>
</organism>
<comment type="similarity">
    <text evidence="1">Belongs to the ParB family.</text>
</comment>
<dbReference type="InterPro" id="IPR003115">
    <property type="entry name" value="ParB_N"/>
</dbReference>
<sequence length="329" mass="36059">MARKHLLANIGATVGDRKPQSNSSESRAEYARRGATRSMMQSLDEMAENSMRVLEGETIVSLDPDLLEASPFADRIASNDEDFSALVSAIEQAGQSSPILVRPHPDVSGRFVIVYGHRRARAARHLGIAVKAVVKPIEDIAHVIAQGQENTARSDLTFIEKALFARKLTSSGIDKETVKSALTIDDTLLSRMLAVAEHVPEHVLDALGAARGVGRDRWEELKKLLQLPGKSAQASNLIRSDEFASVDTDQRFAVLLDDLKKKAKSKKTAVAKPAERSWSLAGNAVKVATKDTGKGFTLALKAQDASRFGAYLSEHLERFYQEFQKTEHM</sequence>
<reference evidence="5" key="1">
    <citation type="submission" date="2017-08" db="EMBL/GenBank/DDBJ databases">
        <title>Mesorhizobium wenxinae sp. nov., a novel rhizobial species isolated from root nodules of chickpea (Cicer arietinum L.).</title>
        <authorList>
            <person name="Zhang J."/>
        </authorList>
    </citation>
    <scope>NUCLEOTIDE SEQUENCE [LARGE SCALE GENOMIC DNA]</scope>
    <source>
        <strain evidence="5">USDA 3392</strain>
    </source>
</reference>